<evidence type="ECO:0000256" key="5">
    <source>
        <dbReference type="ARBA" id="ARBA00022989"/>
    </source>
</evidence>
<dbReference type="InterPro" id="IPR007599">
    <property type="entry name" value="DER1"/>
</dbReference>
<dbReference type="InterPro" id="IPR035952">
    <property type="entry name" value="Rhomboid-like_sf"/>
</dbReference>
<dbReference type="GO" id="GO:0005789">
    <property type="term" value="C:endoplasmic reticulum membrane"/>
    <property type="evidence" value="ECO:0007669"/>
    <property type="project" value="UniProtKB-SubCell"/>
</dbReference>
<evidence type="ECO:0000256" key="1">
    <source>
        <dbReference type="ARBA" id="ARBA00004477"/>
    </source>
</evidence>
<evidence type="ECO:0000256" key="4">
    <source>
        <dbReference type="ARBA" id="ARBA00022824"/>
    </source>
</evidence>
<proteinExistence type="inferred from homology"/>
<evidence type="ECO:0000256" key="2">
    <source>
        <dbReference type="ARBA" id="ARBA00008917"/>
    </source>
</evidence>
<feature type="transmembrane region" description="Helical" evidence="7">
    <location>
        <begin position="145"/>
        <end position="168"/>
    </location>
</feature>
<name>A0AA39CCR2_9EURO</name>
<keyword evidence="10" id="KW-1185">Reference proteome</keyword>
<keyword evidence="3 7" id="KW-0812">Transmembrane</keyword>
<dbReference type="Proteomes" id="UP001172673">
    <property type="component" value="Unassembled WGS sequence"/>
</dbReference>
<organism evidence="9 10">
    <name type="scientific">Cladophialophora chaetospira</name>
    <dbReference type="NCBI Taxonomy" id="386627"/>
    <lineage>
        <taxon>Eukaryota</taxon>
        <taxon>Fungi</taxon>
        <taxon>Dikarya</taxon>
        <taxon>Ascomycota</taxon>
        <taxon>Pezizomycotina</taxon>
        <taxon>Eurotiomycetes</taxon>
        <taxon>Chaetothyriomycetidae</taxon>
        <taxon>Chaetothyriales</taxon>
        <taxon>Herpotrichiellaceae</taxon>
        <taxon>Cladophialophora</taxon>
    </lineage>
</organism>
<keyword evidence="5 7" id="KW-1133">Transmembrane helix</keyword>
<protein>
    <recommendedName>
        <fullName evidence="7">Derlin</fullName>
    </recommendedName>
</protein>
<comment type="subcellular location">
    <subcellularLocation>
        <location evidence="1 7">Endoplasmic reticulum membrane</location>
        <topology evidence="1 7">Multi-pass membrane protein</topology>
    </subcellularLocation>
</comment>
<evidence type="ECO:0000256" key="3">
    <source>
        <dbReference type="ARBA" id="ARBA00022692"/>
    </source>
</evidence>
<evidence type="ECO:0000256" key="6">
    <source>
        <dbReference type="ARBA" id="ARBA00023136"/>
    </source>
</evidence>
<dbReference type="GO" id="GO:0006950">
    <property type="term" value="P:response to stress"/>
    <property type="evidence" value="ECO:0007669"/>
    <property type="project" value="UniProtKB-ARBA"/>
</dbReference>
<comment type="function">
    <text evidence="7">May be involved in the degradation of misfolded endoplasmic reticulum (ER) luminal proteins.</text>
</comment>
<dbReference type="EMBL" id="JAPDRK010000022">
    <property type="protein sequence ID" value="KAJ9603441.1"/>
    <property type="molecule type" value="Genomic_DNA"/>
</dbReference>
<evidence type="ECO:0000313" key="10">
    <source>
        <dbReference type="Proteomes" id="UP001172673"/>
    </source>
</evidence>
<reference evidence="9" key="1">
    <citation type="submission" date="2022-10" db="EMBL/GenBank/DDBJ databases">
        <title>Culturing micro-colonial fungi from biological soil crusts in the Mojave desert and describing Neophaeococcomyces mojavensis, and introducing the new genera and species Taxawa tesnikishii.</title>
        <authorList>
            <person name="Kurbessoian T."/>
            <person name="Stajich J.E."/>
        </authorList>
    </citation>
    <scope>NUCLEOTIDE SEQUENCE</scope>
    <source>
        <strain evidence="9">TK_41</strain>
    </source>
</reference>
<comment type="similarity">
    <text evidence="2 7">Belongs to the derlin family.</text>
</comment>
<dbReference type="PANTHER" id="PTHR11009">
    <property type="entry name" value="DER1-LIKE PROTEIN, DERLIN"/>
    <property type="match status" value="1"/>
</dbReference>
<feature type="compositionally biased region" description="Gly residues" evidence="8">
    <location>
        <begin position="253"/>
        <end position="264"/>
    </location>
</feature>
<gene>
    <name evidence="9" type="ORF">H2200_012219</name>
</gene>
<keyword evidence="6 7" id="KW-0472">Membrane</keyword>
<evidence type="ECO:0000256" key="8">
    <source>
        <dbReference type="SAM" id="MobiDB-lite"/>
    </source>
</evidence>
<evidence type="ECO:0000256" key="7">
    <source>
        <dbReference type="RuleBase" id="RU363059"/>
    </source>
</evidence>
<comment type="caution">
    <text evidence="9">The sequence shown here is derived from an EMBL/GenBank/DDBJ whole genome shotgun (WGS) entry which is preliminary data.</text>
</comment>
<feature type="transmembrane region" description="Helical" evidence="7">
    <location>
        <begin position="22"/>
        <end position="45"/>
    </location>
</feature>
<accession>A0AA39CCR2</accession>
<sequence>MSGGGVDIMDRFWSAPPVTRTIVAAMFVESALVHSGLVNGMRVIYFTPFIFKFPPELWRLLSSFILTGGGFNFVFDLYFMFTYSSGLELNSPRFTQPGDFFTYVFFVATAIWISGGLVLGAHIFTSSLMLAFIYTFAQDNRGKKAHFVILQIPVELLPWAMLTLTLIMGGPQAALQQATGVFAAHLYDFLTRLYPTFQGGRNYIQTPAAIKRYFGAGTSAYNHKAYGTSFRPAQNVPQQQSRGWTSGFSNSWGGRGSGRRLGGD</sequence>
<dbReference type="AlphaFoldDB" id="A0AA39CCR2"/>
<feature type="region of interest" description="Disordered" evidence="8">
    <location>
        <begin position="232"/>
        <end position="264"/>
    </location>
</feature>
<keyword evidence="4 7" id="KW-0256">Endoplasmic reticulum</keyword>
<evidence type="ECO:0000313" key="9">
    <source>
        <dbReference type="EMBL" id="KAJ9603441.1"/>
    </source>
</evidence>
<feature type="transmembrane region" description="Helical" evidence="7">
    <location>
        <begin position="100"/>
        <end position="133"/>
    </location>
</feature>
<dbReference type="SUPFAM" id="SSF144091">
    <property type="entry name" value="Rhomboid-like"/>
    <property type="match status" value="1"/>
</dbReference>
<feature type="transmembrane region" description="Helical" evidence="7">
    <location>
        <begin position="57"/>
        <end position="80"/>
    </location>
</feature>
<dbReference type="Pfam" id="PF04511">
    <property type="entry name" value="DER1"/>
    <property type="match status" value="1"/>
</dbReference>
<feature type="compositionally biased region" description="Polar residues" evidence="8">
    <location>
        <begin position="232"/>
        <end position="244"/>
    </location>
</feature>